<evidence type="ECO:0000256" key="4">
    <source>
        <dbReference type="ARBA" id="ARBA00022989"/>
    </source>
</evidence>
<feature type="transmembrane region" description="Helical" evidence="7">
    <location>
        <begin position="358"/>
        <end position="384"/>
    </location>
</feature>
<dbReference type="GO" id="GO:0022857">
    <property type="term" value="F:transmembrane transporter activity"/>
    <property type="evidence" value="ECO:0007669"/>
    <property type="project" value="TreeGrafter"/>
</dbReference>
<evidence type="ECO:0000256" key="7">
    <source>
        <dbReference type="SAM" id="Phobius"/>
    </source>
</evidence>
<evidence type="ECO:0000313" key="10">
    <source>
        <dbReference type="EMBL" id="AKT39235.1"/>
    </source>
</evidence>
<gene>
    <name evidence="10" type="ORF">CMC5_033840</name>
</gene>
<evidence type="ECO:0000256" key="3">
    <source>
        <dbReference type="ARBA" id="ARBA00022692"/>
    </source>
</evidence>
<dbReference type="EMBL" id="CP012159">
    <property type="protein sequence ID" value="AKT39235.1"/>
    <property type="molecule type" value="Genomic_DNA"/>
</dbReference>
<evidence type="ECO:0000313" key="11">
    <source>
        <dbReference type="Proteomes" id="UP000067626"/>
    </source>
</evidence>
<sequence length="401" mass="41898">MWWATIIMALREIRRHKMRSILTGLGVVIGVGAVIMMVTVGSGATAQVTSDVSKMGNNMLTVMPGAMRRGPASSAAKPFQRSDADAISREANAVKAVAPTAAGMTLAVYGNKNYNTTVYGSTEAFFEIRGLNIATGRAFTGAELQGAAPTCVLGETVRKELFGSHDALGTSIRLGQLSCTVVGTIASKGQSTFGQDQDDLIVMPLTAYQRRIAGNNDVSSIVVSAKNDRSTTRAKTQIEGLMRERRRVAPGKDADFSVMDMKELSQALTSVTGTLTALLGAIAGVSLLVGGIGIMNIMLVSVTERTREIGIRLAIGARANEVLLQFLVEAVVLSLLGGSIGVALGLGGSFAATRALSLPFVVSPGIVVLAVSFSAAIGIAFGYLPARKAAQLNPIEALRHE</sequence>
<evidence type="ECO:0000259" key="9">
    <source>
        <dbReference type="Pfam" id="PF12704"/>
    </source>
</evidence>
<comment type="similarity">
    <text evidence="6">Belongs to the ABC-4 integral membrane protein family.</text>
</comment>
<organism evidence="10 11">
    <name type="scientific">Chondromyces crocatus</name>
    <dbReference type="NCBI Taxonomy" id="52"/>
    <lineage>
        <taxon>Bacteria</taxon>
        <taxon>Pseudomonadati</taxon>
        <taxon>Myxococcota</taxon>
        <taxon>Polyangia</taxon>
        <taxon>Polyangiales</taxon>
        <taxon>Polyangiaceae</taxon>
        <taxon>Chondromyces</taxon>
    </lineage>
</organism>
<reference evidence="10 11" key="1">
    <citation type="submission" date="2015-07" db="EMBL/GenBank/DDBJ databases">
        <title>Genome analysis of myxobacterium Chondromyces crocatus Cm c5 reveals a high potential for natural compound synthesis and the genetic basis for the loss of fruiting body formation.</title>
        <authorList>
            <person name="Zaburannyi N."/>
            <person name="Bunk B."/>
            <person name="Maier J."/>
            <person name="Overmann J."/>
            <person name="Mueller R."/>
        </authorList>
    </citation>
    <scope>NUCLEOTIDE SEQUENCE [LARGE SCALE GENOMIC DNA]</scope>
    <source>
        <strain evidence="10 11">Cm c5</strain>
    </source>
</reference>
<evidence type="ECO:0000256" key="1">
    <source>
        <dbReference type="ARBA" id="ARBA00004651"/>
    </source>
</evidence>
<proteinExistence type="inferred from homology"/>
<keyword evidence="5 7" id="KW-0472">Membrane</keyword>
<dbReference type="GO" id="GO:0005886">
    <property type="term" value="C:plasma membrane"/>
    <property type="evidence" value="ECO:0007669"/>
    <property type="project" value="UniProtKB-SubCell"/>
</dbReference>
<dbReference type="InterPro" id="IPR003838">
    <property type="entry name" value="ABC3_permease_C"/>
</dbReference>
<keyword evidence="2" id="KW-1003">Cell membrane</keyword>
<dbReference type="InterPro" id="IPR025857">
    <property type="entry name" value="MacB_PCD"/>
</dbReference>
<dbReference type="STRING" id="52.CMC5_033840"/>
<dbReference type="Pfam" id="PF12704">
    <property type="entry name" value="MacB_PCD"/>
    <property type="match status" value="1"/>
</dbReference>
<evidence type="ECO:0000256" key="5">
    <source>
        <dbReference type="ARBA" id="ARBA00023136"/>
    </source>
</evidence>
<keyword evidence="3 7" id="KW-0812">Transmembrane</keyword>
<feature type="domain" description="ABC3 transporter permease C-terminal" evidence="8">
    <location>
        <begin position="281"/>
        <end position="394"/>
    </location>
</feature>
<evidence type="ECO:0000259" key="8">
    <source>
        <dbReference type="Pfam" id="PF02687"/>
    </source>
</evidence>
<dbReference type="Pfam" id="PF02687">
    <property type="entry name" value="FtsX"/>
    <property type="match status" value="1"/>
</dbReference>
<keyword evidence="4 7" id="KW-1133">Transmembrane helix</keyword>
<dbReference type="KEGG" id="ccro:CMC5_033840"/>
<evidence type="ECO:0000256" key="6">
    <source>
        <dbReference type="ARBA" id="ARBA00038076"/>
    </source>
</evidence>
<feature type="transmembrane region" description="Helical" evidence="7">
    <location>
        <begin position="275"/>
        <end position="302"/>
    </location>
</feature>
<dbReference type="PANTHER" id="PTHR30572">
    <property type="entry name" value="MEMBRANE COMPONENT OF TRANSPORTER-RELATED"/>
    <property type="match status" value="1"/>
</dbReference>
<comment type="subcellular location">
    <subcellularLocation>
        <location evidence="1">Cell membrane</location>
        <topology evidence="1">Multi-pass membrane protein</topology>
    </subcellularLocation>
</comment>
<dbReference type="PANTHER" id="PTHR30572:SF4">
    <property type="entry name" value="ABC TRANSPORTER PERMEASE YTRF"/>
    <property type="match status" value="1"/>
</dbReference>
<dbReference type="Proteomes" id="UP000067626">
    <property type="component" value="Chromosome"/>
</dbReference>
<feature type="transmembrane region" description="Helical" evidence="7">
    <location>
        <begin position="21"/>
        <end position="44"/>
    </location>
</feature>
<dbReference type="OrthoDB" id="9802264at2"/>
<feature type="domain" description="MacB-like periplasmic core" evidence="9">
    <location>
        <begin position="20"/>
        <end position="240"/>
    </location>
</feature>
<evidence type="ECO:0000256" key="2">
    <source>
        <dbReference type="ARBA" id="ARBA00022475"/>
    </source>
</evidence>
<feature type="transmembrane region" description="Helical" evidence="7">
    <location>
        <begin position="322"/>
        <end position="346"/>
    </location>
</feature>
<keyword evidence="11" id="KW-1185">Reference proteome</keyword>
<name>A0A0K1EEE0_CHOCO</name>
<protein>
    <submittedName>
        <fullName evidence="10">Multidrug ABC transporter substrate-binding protein</fullName>
    </submittedName>
</protein>
<accession>A0A0K1EEE0</accession>
<dbReference type="InterPro" id="IPR050250">
    <property type="entry name" value="Macrolide_Exporter_MacB"/>
</dbReference>
<dbReference type="PATRIC" id="fig|52.7.peg.3726"/>
<dbReference type="RefSeq" id="WP_050431360.1">
    <property type="nucleotide sequence ID" value="NZ_CP012159.1"/>
</dbReference>
<dbReference type="AlphaFoldDB" id="A0A0K1EEE0"/>